<sequence length="242" mass="27367">MSLTRAALLLTHAYFHHRAYISPNPNPPTVEYAKPSEKETATFLNTGIIIFRVSYSLICALEAFVIVASKFPHLPFSHAVLSTFTSPDATCASNLQPTTLFLLGVFFTLQGDLLRLWCFRELGKHFTFIFTIQTDHKLMTSGPYAYLRHPSYLGAIFGFIGEVLCHLTWGSWFMECSGKGLSGLVLVALKGLLSARMLNMATICVTALQRAEEEDRVLKRMFGKEWEDWAKKVPYKSIPWIY</sequence>
<dbReference type="InterPro" id="IPR007269">
    <property type="entry name" value="ICMT_MeTrfase"/>
</dbReference>
<dbReference type="Proteomes" id="UP000467700">
    <property type="component" value="Unassembled WGS sequence"/>
</dbReference>
<keyword evidence="5" id="KW-0808">Transferase</keyword>
<dbReference type="OrthoDB" id="422086at2759"/>
<proteinExistence type="inferred from homology"/>
<evidence type="ECO:0000313" key="6">
    <source>
        <dbReference type="EMBL" id="CAA7265233.1"/>
    </source>
</evidence>
<organism evidence="6 7">
    <name type="scientific">Cyclocybe aegerita</name>
    <name type="common">Black poplar mushroom</name>
    <name type="synonym">Agrocybe aegerita</name>
    <dbReference type="NCBI Taxonomy" id="1973307"/>
    <lineage>
        <taxon>Eukaryota</taxon>
        <taxon>Fungi</taxon>
        <taxon>Dikarya</taxon>
        <taxon>Basidiomycota</taxon>
        <taxon>Agaricomycotina</taxon>
        <taxon>Agaricomycetes</taxon>
        <taxon>Agaricomycetidae</taxon>
        <taxon>Agaricales</taxon>
        <taxon>Agaricineae</taxon>
        <taxon>Bolbitiaceae</taxon>
        <taxon>Cyclocybe</taxon>
    </lineage>
</organism>
<protein>
    <recommendedName>
        <fullName evidence="5">Protein-S-isoprenylcysteine O-methyltransferase</fullName>
        <ecNumber evidence="5">2.1.1.100</ecNumber>
    </recommendedName>
</protein>
<dbReference type="EMBL" id="CACVBS010000047">
    <property type="protein sequence ID" value="CAA7265233.1"/>
    <property type="molecule type" value="Genomic_DNA"/>
</dbReference>
<keyword evidence="2" id="KW-0812">Transmembrane</keyword>
<dbReference type="PANTHER" id="PTHR12714:SF11">
    <property type="entry name" value="PROTEIN C-TERMINAL S-ISOPRENYLCYSTEINE CARBOXYL O-METHYLTRANSFERASE"/>
    <property type="match status" value="1"/>
</dbReference>
<comment type="subcellular location">
    <subcellularLocation>
        <location evidence="5">Endoplasmic reticulum membrane</location>
        <topology evidence="5">Multi-pass membrane protein</topology>
    </subcellularLocation>
    <subcellularLocation>
        <location evidence="1">Membrane</location>
        <topology evidence="1">Multi-pass membrane protein</topology>
    </subcellularLocation>
</comment>
<name>A0A8S0XL05_CYCAE</name>
<keyword evidence="5" id="KW-0949">S-adenosyl-L-methionine</keyword>
<dbReference type="Gene3D" id="1.20.120.1630">
    <property type="match status" value="1"/>
</dbReference>
<keyword evidence="5" id="KW-0256">Endoplasmic reticulum</keyword>
<evidence type="ECO:0000256" key="1">
    <source>
        <dbReference type="ARBA" id="ARBA00004141"/>
    </source>
</evidence>
<accession>A0A8S0XL05</accession>
<reference evidence="6 7" key="1">
    <citation type="submission" date="2020-01" db="EMBL/GenBank/DDBJ databases">
        <authorList>
            <person name="Gupta K D."/>
        </authorList>
    </citation>
    <scope>NUCLEOTIDE SEQUENCE [LARGE SCALE GENOMIC DNA]</scope>
</reference>
<evidence type="ECO:0000256" key="2">
    <source>
        <dbReference type="ARBA" id="ARBA00022692"/>
    </source>
</evidence>
<keyword evidence="3" id="KW-1133">Transmembrane helix</keyword>
<dbReference type="PANTHER" id="PTHR12714">
    <property type="entry name" value="PROTEIN-S ISOPRENYLCYSTEINE O-METHYLTRANSFERASE"/>
    <property type="match status" value="1"/>
</dbReference>
<comment type="caution">
    <text evidence="6">The sequence shown here is derived from an EMBL/GenBank/DDBJ whole genome shotgun (WGS) entry which is preliminary data.</text>
</comment>
<evidence type="ECO:0000256" key="4">
    <source>
        <dbReference type="ARBA" id="ARBA00023136"/>
    </source>
</evidence>
<comment type="catalytic activity">
    <reaction evidence="5">
        <text>[protein]-C-terminal S-[(2E,6E)-farnesyl]-L-cysteine + S-adenosyl-L-methionine = [protein]-C-terminal S-[(2E,6E)-farnesyl]-L-cysteine methyl ester + S-adenosyl-L-homocysteine</text>
        <dbReference type="Rhea" id="RHEA:21672"/>
        <dbReference type="Rhea" id="RHEA-COMP:12125"/>
        <dbReference type="Rhea" id="RHEA-COMP:12126"/>
        <dbReference type="ChEBI" id="CHEBI:57856"/>
        <dbReference type="ChEBI" id="CHEBI:59789"/>
        <dbReference type="ChEBI" id="CHEBI:90510"/>
        <dbReference type="ChEBI" id="CHEBI:90511"/>
        <dbReference type="EC" id="2.1.1.100"/>
    </reaction>
</comment>
<keyword evidence="7" id="KW-1185">Reference proteome</keyword>
<dbReference type="GO" id="GO:0004671">
    <property type="term" value="F:protein C-terminal S-isoprenylcysteine carboxyl O-methyltransferase activity"/>
    <property type="evidence" value="ECO:0007669"/>
    <property type="project" value="UniProtKB-EC"/>
</dbReference>
<comment type="similarity">
    <text evidence="5">Belongs to the class VI-like SAM-binding methyltransferase superfamily. Isoprenylcysteine carboxyl methyltransferase family.</text>
</comment>
<dbReference type="GO" id="GO:0032259">
    <property type="term" value="P:methylation"/>
    <property type="evidence" value="ECO:0007669"/>
    <property type="project" value="UniProtKB-KW"/>
</dbReference>
<dbReference type="Pfam" id="PF04140">
    <property type="entry name" value="ICMT"/>
    <property type="match status" value="1"/>
</dbReference>
<evidence type="ECO:0000256" key="5">
    <source>
        <dbReference type="RuleBase" id="RU362022"/>
    </source>
</evidence>
<dbReference type="EC" id="2.1.1.100" evidence="5"/>
<gene>
    <name evidence="6" type="ORF">AAE3_LOCUS7420</name>
</gene>
<keyword evidence="5" id="KW-0489">Methyltransferase</keyword>
<keyword evidence="4" id="KW-0472">Membrane</keyword>
<dbReference type="AlphaFoldDB" id="A0A8S0XL05"/>
<evidence type="ECO:0000256" key="3">
    <source>
        <dbReference type="ARBA" id="ARBA00022989"/>
    </source>
</evidence>
<evidence type="ECO:0000313" key="7">
    <source>
        <dbReference type="Proteomes" id="UP000467700"/>
    </source>
</evidence>
<dbReference type="GO" id="GO:0005789">
    <property type="term" value="C:endoplasmic reticulum membrane"/>
    <property type="evidence" value="ECO:0007669"/>
    <property type="project" value="UniProtKB-SubCell"/>
</dbReference>